<dbReference type="EMBL" id="JAZHXJ010000784">
    <property type="protein sequence ID" value="KAL1851403.1"/>
    <property type="molecule type" value="Genomic_DNA"/>
</dbReference>
<name>A0ABR3W2D7_9PEZI</name>
<accession>A0ABR3W2D7</accession>
<reference evidence="1 2" key="1">
    <citation type="journal article" date="2024" name="Commun. Biol.">
        <title>Comparative genomic analysis of thermophilic fungi reveals convergent evolutionary adaptations and gene losses.</title>
        <authorList>
            <person name="Steindorff A.S."/>
            <person name="Aguilar-Pontes M.V."/>
            <person name="Robinson A.J."/>
            <person name="Andreopoulos B."/>
            <person name="LaButti K."/>
            <person name="Kuo A."/>
            <person name="Mondo S."/>
            <person name="Riley R."/>
            <person name="Otillar R."/>
            <person name="Haridas S."/>
            <person name="Lipzen A."/>
            <person name="Grimwood J."/>
            <person name="Schmutz J."/>
            <person name="Clum A."/>
            <person name="Reid I.D."/>
            <person name="Moisan M.C."/>
            <person name="Butler G."/>
            <person name="Nguyen T.T.M."/>
            <person name="Dewar K."/>
            <person name="Conant G."/>
            <person name="Drula E."/>
            <person name="Henrissat B."/>
            <person name="Hansel C."/>
            <person name="Singer S."/>
            <person name="Hutchinson M.I."/>
            <person name="de Vries R.P."/>
            <person name="Natvig D.O."/>
            <person name="Powell A.J."/>
            <person name="Tsang A."/>
            <person name="Grigoriev I.V."/>
        </authorList>
    </citation>
    <scope>NUCLEOTIDE SEQUENCE [LARGE SCALE GENOMIC DNA]</scope>
    <source>
        <strain evidence="1 2">ATCC 24622</strain>
    </source>
</reference>
<gene>
    <name evidence="1" type="ORF">VTK73DRAFT_9423</name>
</gene>
<protein>
    <submittedName>
        <fullName evidence="1">Uncharacterized protein</fullName>
    </submittedName>
</protein>
<evidence type="ECO:0000313" key="1">
    <source>
        <dbReference type="EMBL" id="KAL1851403.1"/>
    </source>
</evidence>
<organism evidence="1 2">
    <name type="scientific">Phialemonium thermophilum</name>
    <dbReference type="NCBI Taxonomy" id="223376"/>
    <lineage>
        <taxon>Eukaryota</taxon>
        <taxon>Fungi</taxon>
        <taxon>Dikarya</taxon>
        <taxon>Ascomycota</taxon>
        <taxon>Pezizomycotina</taxon>
        <taxon>Sordariomycetes</taxon>
        <taxon>Sordariomycetidae</taxon>
        <taxon>Cephalothecales</taxon>
        <taxon>Cephalothecaceae</taxon>
        <taxon>Phialemonium</taxon>
    </lineage>
</organism>
<comment type="caution">
    <text evidence="1">The sequence shown here is derived from an EMBL/GenBank/DDBJ whole genome shotgun (WGS) entry which is preliminary data.</text>
</comment>
<keyword evidence="2" id="KW-1185">Reference proteome</keyword>
<evidence type="ECO:0000313" key="2">
    <source>
        <dbReference type="Proteomes" id="UP001586593"/>
    </source>
</evidence>
<dbReference type="Proteomes" id="UP001586593">
    <property type="component" value="Unassembled WGS sequence"/>
</dbReference>
<sequence length="261" mass="26727">MLHRSLGPRDHVVGPVLLVGGDEVRVVDAGQRHQGGHLLADLGLEGGLQHGGAVHGVGQVQPADVPAANDEVVGMHHGQHVVEGDVDVLVGRGVGAQLHGGPHDHGAVVVGGPRALARLPGEPAAVGQDARRDGGAVVAAPAHEHDAELGDLAVHLEVVHGLIGRGHVLTVGAPGHLGGAVGVPGADLRVRVHHVGRADREEVLGRGGRRRRGDGSGAIGVSSPVRGGRAHFGVRCHVVVLFLFEVVGRKMGDSVYLAFTW</sequence>
<proteinExistence type="predicted"/>